<reference evidence="1 2" key="1">
    <citation type="journal article" date="2020" name="Biotechnol. Biofuels">
        <title>New insights from the biogas microbiome by comprehensive genome-resolved metagenomics of nearly 1600 species originating from multiple anaerobic digesters.</title>
        <authorList>
            <person name="Campanaro S."/>
            <person name="Treu L."/>
            <person name="Rodriguez-R L.M."/>
            <person name="Kovalovszki A."/>
            <person name="Ziels R.M."/>
            <person name="Maus I."/>
            <person name="Zhu X."/>
            <person name="Kougias P.G."/>
            <person name="Basile A."/>
            <person name="Luo G."/>
            <person name="Schluter A."/>
            <person name="Konstantinidis K.T."/>
            <person name="Angelidaki I."/>
        </authorList>
    </citation>
    <scope>NUCLEOTIDE SEQUENCE [LARGE SCALE GENOMIC DNA]</scope>
    <source>
        <strain evidence="1">AS27yjCOA_157</strain>
    </source>
</reference>
<dbReference type="EMBL" id="JAAYUN010000044">
    <property type="protein sequence ID" value="NLJ21920.1"/>
    <property type="molecule type" value="Genomic_DNA"/>
</dbReference>
<dbReference type="AlphaFoldDB" id="A0A7K4AG19"/>
<proteinExistence type="predicted"/>
<evidence type="ECO:0000313" key="1">
    <source>
        <dbReference type="EMBL" id="NLJ21920.1"/>
    </source>
</evidence>
<dbReference type="GeneID" id="10460698"/>
<organism evidence="1 2">
    <name type="scientific">Methanothrix soehngenii</name>
    <name type="common">Methanosaeta concilii</name>
    <dbReference type="NCBI Taxonomy" id="2223"/>
    <lineage>
        <taxon>Archaea</taxon>
        <taxon>Methanobacteriati</taxon>
        <taxon>Methanobacteriota</taxon>
        <taxon>Stenosarchaea group</taxon>
        <taxon>Methanomicrobia</taxon>
        <taxon>Methanotrichales</taxon>
        <taxon>Methanotrichaceae</taxon>
        <taxon>Methanothrix</taxon>
    </lineage>
</organism>
<gene>
    <name evidence="1" type="ORF">GX426_02250</name>
</gene>
<name>A0A7K4AG19_METSH</name>
<dbReference type="Proteomes" id="UP000544742">
    <property type="component" value="Unassembled WGS sequence"/>
</dbReference>
<sequence length="130" mass="14145">MIKHLISAAVLLMLASTTLGTTWLYTDPLSFPISEYYSANAAFNITDTALTRIAGFTYYSTLGEDFYMRAIPVNYTNVTNSIMITSAGKGTASFLASPTFDGHAENNLLYAKDKSSFRVGGQGSWTNLSQ</sequence>
<evidence type="ECO:0000313" key="2">
    <source>
        <dbReference type="Proteomes" id="UP000544742"/>
    </source>
</evidence>
<dbReference type="RefSeq" id="WP_048131888.1">
    <property type="nucleotide sequence ID" value="NZ_CAJYDL010000001.1"/>
</dbReference>
<comment type="caution">
    <text evidence="1">The sequence shown here is derived from an EMBL/GenBank/DDBJ whole genome shotgun (WGS) entry which is preliminary data.</text>
</comment>
<accession>A0A7K4AG19</accession>
<protein>
    <submittedName>
        <fullName evidence="1">Uncharacterized protein</fullName>
    </submittedName>
</protein>